<dbReference type="EMBL" id="JALLKP010000002">
    <property type="protein sequence ID" value="KAK2196482.1"/>
    <property type="molecule type" value="Genomic_DNA"/>
</dbReference>
<evidence type="ECO:0000259" key="9">
    <source>
        <dbReference type="Pfam" id="PF16121"/>
    </source>
</evidence>
<dbReference type="PIRSF" id="PIRSF002116">
    <property type="entry name" value="Ribosomal_S4"/>
    <property type="match status" value="1"/>
</dbReference>
<evidence type="ECO:0000256" key="3">
    <source>
        <dbReference type="ARBA" id="ARBA00022884"/>
    </source>
</evidence>
<dbReference type="HAMAP" id="MF_00485">
    <property type="entry name" value="Ribosomal_eS4"/>
    <property type="match status" value="1"/>
</dbReference>
<keyword evidence="3 6" id="KW-0694">RNA-binding</keyword>
<evidence type="ECO:0000256" key="6">
    <source>
        <dbReference type="PIRNR" id="PIRNR002116"/>
    </source>
</evidence>
<keyword evidence="2 6" id="KW-0699">rRNA-binding</keyword>
<feature type="domain" description="Small ribosomal subunit protein eS4 central region" evidence="7">
    <location>
        <begin position="95"/>
        <end position="169"/>
    </location>
</feature>
<dbReference type="RefSeq" id="XP_067803324.1">
    <property type="nucleotide sequence ID" value="XM_067946760.1"/>
</dbReference>
<feature type="domain" description="Small ribosomal subunit protein eS4 C-terminal" evidence="9">
    <location>
        <begin position="212"/>
        <end position="258"/>
    </location>
</feature>
<dbReference type="PANTHER" id="PTHR11581">
    <property type="entry name" value="30S/40S RIBOSOMAL PROTEIN S4"/>
    <property type="match status" value="1"/>
</dbReference>
<keyword evidence="5 6" id="KW-0687">Ribonucleoprotein</keyword>
<dbReference type="InterPro" id="IPR032277">
    <property type="entry name" value="Ribosomal_eS4_C"/>
</dbReference>
<keyword evidence="11" id="KW-1185">Reference proteome</keyword>
<evidence type="ECO:0000313" key="11">
    <source>
        <dbReference type="Proteomes" id="UP001214638"/>
    </source>
</evidence>
<dbReference type="GO" id="GO:0019843">
    <property type="term" value="F:rRNA binding"/>
    <property type="evidence" value="ECO:0007669"/>
    <property type="project" value="UniProtKB-UniRule"/>
</dbReference>
<dbReference type="InterPro" id="IPR018199">
    <property type="entry name" value="Ribosomal_eS4_N_CS"/>
</dbReference>
<comment type="caution">
    <text evidence="10">The sequence shown here is derived from an EMBL/GenBank/DDBJ whole genome shotgun (WGS) entry which is preliminary data.</text>
</comment>
<dbReference type="Pfam" id="PF00900">
    <property type="entry name" value="Ribosomal_S4e"/>
    <property type="match status" value="1"/>
</dbReference>
<dbReference type="InterPro" id="IPR013845">
    <property type="entry name" value="Ribosomal_eS4_central_region"/>
</dbReference>
<dbReference type="InterPro" id="IPR013843">
    <property type="entry name" value="Ribosomal_eS4_N"/>
</dbReference>
<evidence type="ECO:0000313" key="10">
    <source>
        <dbReference type="EMBL" id="KAK2196482.1"/>
    </source>
</evidence>
<dbReference type="GeneID" id="94336027"/>
<evidence type="ECO:0000256" key="2">
    <source>
        <dbReference type="ARBA" id="ARBA00022730"/>
    </source>
</evidence>
<evidence type="ECO:0000256" key="5">
    <source>
        <dbReference type="ARBA" id="ARBA00023274"/>
    </source>
</evidence>
<dbReference type="Pfam" id="PF08071">
    <property type="entry name" value="RS4NT"/>
    <property type="match status" value="1"/>
</dbReference>
<organism evidence="10 11">
    <name type="scientific">Babesia duncani</name>
    <dbReference type="NCBI Taxonomy" id="323732"/>
    <lineage>
        <taxon>Eukaryota</taxon>
        <taxon>Sar</taxon>
        <taxon>Alveolata</taxon>
        <taxon>Apicomplexa</taxon>
        <taxon>Aconoidasida</taxon>
        <taxon>Piroplasmida</taxon>
        <taxon>Babesiidae</taxon>
        <taxon>Babesia</taxon>
    </lineage>
</organism>
<dbReference type="Gene3D" id="2.40.50.740">
    <property type="match status" value="1"/>
</dbReference>
<dbReference type="FunFam" id="3.10.290.10:FF:000019">
    <property type="entry name" value="40S ribosomal protein S4"/>
    <property type="match status" value="1"/>
</dbReference>
<evidence type="ECO:0000256" key="1">
    <source>
        <dbReference type="ARBA" id="ARBA00007500"/>
    </source>
</evidence>
<sequence length="263" mass="29974">MSRGAKKHLKRINAPSKWMLDKLSGKYAPKPSPGPHSSRECLPLILLLRNSLKYALTYNEVKLIVMQKLIRIDGKVRTDITYPIGYMDVVHIARTNEYFRLLYDTKGRFVPHKITQEEAEYKLCRVKRTLVGPKEIAIAITHDGRTIRYIHPEVKPGDSLRVDIETGKVIEFLKFDVGNMAMITGGHNVGRVGTIIQQERHPGSFDIIHLRDAQGNTFSTRKTNVFVIGIGDKNYVSIPKNRGIRKNIIEERLERLAKAARAH</sequence>
<dbReference type="Pfam" id="PF16121">
    <property type="entry name" value="40S_S4_C"/>
    <property type="match status" value="1"/>
</dbReference>
<accession>A0AAD9UP38</accession>
<dbReference type="GO" id="GO:0006412">
    <property type="term" value="P:translation"/>
    <property type="evidence" value="ECO:0007669"/>
    <property type="project" value="InterPro"/>
</dbReference>
<dbReference type="Gene3D" id="3.10.290.10">
    <property type="entry name" value="RNA-binding S4 domain"/>
    <property type="match status" value="1"/>
</dbReference>
<protein>
    <recommendedName>
        <fullName evidence="6">40S ribosomal protein S4</fullName>
    </recommendedName>
</protein>
<dbReference type="InterPro" id="IPR014722">
    <property type="entry name" value="Rib_uL2_dom2"/>
</dbReference>
<keyword evidence="4 6" id="KW-0689">Ribosomal protein</keyword>
<dbReference type="Gene3D" id="2.30.30.30">
    <property type="match status" value="1"/>
</dbReference>
<dbReference type="InterPro" id="IPR036986">
    <property type="entry name" value="S4_RNA-bd_sf"/>
</dbReference>
<dbReference type="FunFam" id="2.40.50.740:FF:000001">
    <property type="entry name" value="40S ribosomal protein S4"/>
    <property type="match status" value="1"/>
</dbReference>
<evidence type="ECO:0000259" key="8">
    <source>
        <dbReference type="Pfam" id="PF08071"/>
    </source>
</evidence>
<dbReference type="CDD" id="cd06087">
    <property type="entry name" value="KOW_RPS4"/>
    <property type="match status" value="1"/>
</dbReference>
<dbReference type="PANTHER" id="PTHR11581:SF0">
    <property type="entry name" value="SMALL RIBOSOMAL SUBUNIT PROTEIN ES4"/>
    <property type="match status" value="1"/>
</dbReference>
<dbReference type="AlphaFoldDB" id="A0AAD9UP38"/>
<reference evidence="10" key="1">
    <citation type="journal article" date="2023" name="Nat. Microbiol.">
        <title>Babesia duncani multi-omics identifies virulence factors and drug targets.</title>
        <authorList>
            <person name="Singh P."/>
            <person name="Lonardi S."/>
            <person name="Liang Q."/>
            <person name="Vydyam P."/>
            <person name="Khabirova E."/>
            <person name="Fang T."/>
            <person name="Gihaz S."/>
            <person name="Thekkiniath J."/>
            <person name="Munshi M."/>
            <person name="Abel S."/>
            <person name="Ciampossin L."/>
            <person name="Batugedara G."/>
            <person name="Gupta M."/>
            <person name="Lu X.M."/>
            <person name="Lenz T."/>
            <person name="Chakravarty S."/>
            <person name="Cornillot E."/>
            <person name="Hu Y."/>
            <person name="Ma W."/>
            <person name="Gonzalez L.M."/>
            <person name="Sanchez S."/>
            <person name="Estrada K."/>
            <person name="Sanchez-Flores A."/>
            <person name="Montero E."/>
            <person name="Harb O.S."/>
            <person name="Le Roch K.G."/>
            <person name="Mamoun C.B."/>
        </authorList>
    </citation>
    <scope>NUCLEOTIDE SEQUENCE</scope>
    <source>
        <strain evidence="10">WA1</strain>
    </source>
</reference>
<gene>
    <name evidence="10" type="ORF">BdWA1_001729</name>
</gene>
<dbReference type="GO" id="GO:0003735">
    <property type="term" value="F:structural constituent of ribosome"/>
    <property type="evidence" value="ECO:0007669"/>
    <property type="project" value="UniProtKB-UniRule"/>
</dbReference>
<evidence type="ECO:0000256" key="4">
    <source>
        <dbReference type="ARBA" id="ARBA00022980"/>
    </source>
</evidence>
<dbReference type="InterPro" id="IPR038237">
    <property type="entry name" value="Ribosomal_eS4_central_sf"/>
</dbReference>
<dbReference type="GO" id="GO:0022627">
    <property type="term" value="C:cytosolic small ribosomal subunit"/>
    <property type="evidence" value="ECO:0007669"/>
    <property type="project" value="TreeGrafter"/>
</dbReference>
<comment type="similarity">
    <text evidence="1 6">Belongs to the eukaryotic ribosomal protein eS4 family.</text>
</comment>
<dbReference type="KEGG" id="bdw:94336027"/>
<dbReference type="PROSITE" id="PS00528">
    <property type="entry name" value="RIBOSOMAL_S4E"/>
    <property type="match status" value="1"/>
</dbReference>
<feature type="domain" description="Small ribosomal subunit protein eS4 N-terminal" evidence="8">
    <location>
        <begin position="3"/>
        <end position="38"/>
    </location>
</feature>
<name>A0AAD9UP38_9APIC</name>
<evidence type="ECO:0000259" key="7">
    <source>
        <dbReference type="Pfam" id="PF00900"/>
    </source>
</evidence>
<proteinExistence type="inferred from homology"/>
<dbReference type="InterPro" id="IPR041982">
    <property type="entry name" value="Ribosomal_eS4_KOW"/>
</dbReference>
<dbReference type="Proteomes" id="UP001214638">
    <property type="component" value="Unassembled WGS sequence"/>
</dbReference>
<dbReference type="FunFam" id="2.30.30.30:FF:000005">
    <property type="entry name" value="40S ribosomal protein S4"/>
    <property type="match status" value="1"/>
</dbReference>
<dbReference type="InterPro" id="IPR000876">
    <property type="entry name" value="Ribosomal_eS4"/>
</dbReference>